<dbReference type="Gene3D" id="3.15.10.50">
    <property type="match status" value="1"/>
</dbReference>
<dbReference type="EMBL" id="HBUF01515587">
    <property type="protein sequence ID" value="CAG6747771.1"/>
    <property type="molecule type" value="Transcribed_RNA"/>
</dbReference>
<proteinExistence type="predicted"/>
<dbReference type="InterPro" id="IPR038602">
    <property type="entry name" value="Mite_allergen_7_sf"/>
</dbReference>
<evidence type="ECO:0000256" key="1">
    <source>
        <dbReference type="SAM" id="SignalP"/>
    </source>
</evidence>
<accession>A0A8D8ZKS3</accession>
<dbReference type="Pfam" id="PF16984">
    <property type="entry name" value="Grp7_allergen"/>
    <property type="match status" value="1"/>
</dbReference>
<feature type="chain" id="PRO_5034995664" evidence="1">
    <location>
        <begin position="23"/>
        <end position="239"/>
    </location>
</feature>
<keyword evidence="1" id="KW-0732">Signal</keyword>
<dbReference type="AlphaFoldDB" id="A0A8D8ZKS3"/>
<organism evidence="2">
    <name type="scientific">Cacopsylla melanoneura</name>
    <dbReference type="NCBI Taxonomy" id="428564"/>
    <lineage>
        <taxon>Eukaryota</taxon>
        <taxon>Metazoa</taxon>
        <taxon>Ecdysozoa</taxon>
        <taxon>Arthropoda</taxon>
        <taxon>Hexapoda</taxon>
        <taxon>Insecta</taxon>
        <taxon>Pterygota</taxon>
        <taxon>Neoptera</taxon>
        <taxon>Paraneoptera</taxon>
        <taxon>Hemiptera</taxon>
        <taxon>Sternorrhyncha</taxon>
        <taxon>Psylloidea</taxon>
        <taxon>Psyllidae</taxon>
        <taxon>Psyllinae</taxon>
        <taxon>Cacopsylla</taxon>
    </lineage>
</organism>
<dbReference type="PROSITE" id="PS51257">
    <property type="entry name" value="PROKAR_LIPOPROTEIN"/>
    <property type="match status" value="1"/>
</dbReference>
<feature type="signal peptide" evidence="1">
    <location>
        <begin position="1"/>
        <end position="22"/>
    </location>
</feature>
<sequence>MKGSISVSFLLGLAAVVSCVDSEIGDGSTVFKHEYSYVSGQVQKISGNIDKYINILVMVIRQGLNNIDPYPLPDVVEKFDEKVWILALSGQFLMKNGIIHNLNTISRRRGNATLRYEDRKLYIGTDFMFDLIIFNYSFVTEIVSLGPRGYLTGTARDLVFHSVLVFDLENDNLYLESLELIEKGEVKVTVSVSKLIDWLANPVVNWLATLYEAKLLVMLRDVLFKIVGTNLPSQKILFL</sequence>
<name>A0A8D8ZKS3_9HEMI</name>
<reference evidence="2" key="1">
    <citation type="submission" date="2021-05" db="EMBL/GenBank/DDBJ databases">
        <authorList>
            <person name="Alioto T."/>
            <person name="Alioto T."/>
            <person name="Gomez Garrido J."/>
        </authorList>
    </citation>
    <scope>NUCLEOTIDE SEQUENCE</scope>
</reference>
<protein>
    <submittedName>
        <fullName evidence="2">Uncharacterized protein</fullName>
    </submittedName>
</protein>
<dbReference type="InterPro" id="IPR020234">
    <property type="entry name" value="Mite_allergen_group-7"/>
</dbReference>
<evidence type="ECO:0000313" key="2">
    <source>
        <dbReference type="EMBL" id="CAG6747771.1"/>
    </source>
</evidence>